<dbReference type="PANTHER" id="PTHR43649">
    <property type="entry name" value="ARABINOSE-BINDING PROTEIN-RELATED"/>
    <property type="match status" value="1"/>
</dbReference>
<dbReference type="Pfam" id="PF01547">
    <property type="entry name" value="SBP_bac_1"/>
    <property type="match status" value="1"/>
</dbReference>
<protein>
    <submittedName>
        <fullName evidence="2">Extracellular solute-binding protein</fullName>
    </submittedName>
</protein>
<evidence type="ECO:0000313" key="2">
    <source>
        <dbReference type="EMBL" id="URN95030.1"/>
    </source>
</evidence>
<dbReference type="PROSITE" id="PS51257">
    <property type="entry name" value="PROKAR_LIPOPROTEIN"/>
    <property type="match status" value="1"/>
</dbReference>
<feature type="signal peptide" evidence="1">
    <location>
        <begin position="1"/>
        <end position="26"/>
    </location>
</feature>
<evidence type="ECO:0000313" key="3">
    <source>
        <dbReference type="Proteomes" id="UP001056756"/>
    </source>
</evidence>
<accession>A0A9J6ZFV5</accession>
<dbReference type="PANTHER" id="PTHR43649:SF12">
    <property type="entry name" value="DIACETYLCHITOBIOSE BINDING PROTEIN DASA"/>
    <property type="match status" value="1"/>
</dbReference>
<gene>
    <name evidence="2" type="ORF">NAG76_01865</name>
</gene>
<name>A0A9J6ZFV5_9BACL</name>
<reference evidence="2" key="1">
    <citation type="submission" date="2022-05" db="EMBL/GenBank/DDBJ databases">
        <title>Novel bacterial taxa in a minimal lignocellulolytic consortium and its capacity to transform plastics disclosed by genome-resolved metagenomics.</title>
        <authorList>
            <person name="Rodriguez C.A.D."/>
            <person name="Diaz-Garcia L."/>
            <person name="Herrera K."/>
            <person name="Tarazona N.A."/>
            <person name="Sproer C."/>
            <person name="Overmann J."/>
            <person name="Jimenez D.J."/>
        </authorList>
    </citation>
    <scope>NUCLEOTIDE SEQUENCE</scope>
    <source>
        <strain evidence="2">MAG5</strain>
    </source>
</reference>
<sequence length="452" mass="50994">MIKKWLSSSLLAAMVIVLLVGCGSNAGKNSGTNAETNAPKTTTKSGQTTLKVYTWYNLENEKFDVIKAEFEKAHPDIKIEYVSAGDNNSNEHVKKVDLAAASNEDMDVIMFSSPAHYAQRLALGMLEPLDDYLAKDALNFDDEYSVDTKVDGKYYALPGKSVNFFVAINENHLKEANLPLPTDWTWDEFLEYAAKMTKLDGEKKRYGTYFHTWVNPYLMLANSNEPNNSYLVTDDRKSANIDTASMRKSLEIRLQADQDKIATPYAEVISQKLNYRPQYFNEEASMILTGTFMIPEVGGTDKVPATFKTVFAPLPKTNKEDHITSDITSDLVTVYSKSKNKDAAYTFVRWFTTEGLIVQGRNIPSWKKANMEEVLDTIIDATNNPEMVDKESALYFFNESQMIARPNPPSYTAEVEAVLQDEFDLMMLQGQSIDDTIKNAQQKIQKIVDSYQ</sequence>
<dbReference type="Proteomes" id="UP001056756">
    <property type="component" value="Chromosome"/>
</dbReference>
<dbReference type="InterPro" id="IPR050490">
    <property type="entry name" value="Bact_solute-bd_prot1"/>
</dbReference>
<dbReference type="SUPFAM" id="SSF53850">
    <property type="entry name" value="Periplasmic binding protein-like II"/>
    <property type="match status" value="1"/>
</dbReference>
<dbReference type="KEGG" id="plig:NAG76_01865"/>
<proteinExistence type="predicted"/>
<evidence type="ECO:0000256" key="1">
    <source>
        <dbReference type="SAM" id="SignalP"/>
    </source>
</evidence>
<dbReference type="Gene3D" id="3.40.190.10">
    <property type="entry name" value="Periplasmic binding protein-like II"/>
    <property type="match status" value="1"/>
</dbReference>
<dbReference type="AlphaFoldDB" id="A0A9J6ZFV5"/>
<dbReference type="EMBL" id="CP097899">
    <property type="protein sequence ID" value="URN95030.1"/>
    <property type="molecule type" value="Genomic_DNA"/>
</dbReference>
<keyword evidence="1" id="KW-0732">Signal</keyword>
<organism evidence="2 3">
    <name type="scientific">Candidatus Pristimantibacillus lignocellulolyticus</name>
    <dbReference type="NCBI Taxonomy" id="2994561"/>
    <lineage>
        <taxon>Bacteria</taxon>
        <taxon>Bacillati</taxon>
        <taxon>Bacillota</taxon>
        <taxon>Bacilli</taxon>
        <taxon>Bacillales</taxon>
        <taxon>Paenibacillaceae</taxon>
        <taxon>Candidatus Pristimantibacillus</taxon>
    </lineage>
</organism>
<dbReference type="InterPro" id="IPR006059">
    <property type="entry name" value="SBP"/>
</dbReference>
<feature type="chain" id="PRO_5039911372" evidence="1">
    <location>
        <begin position="27"/>
        <end position="452"/>
    </location>
</feature>